<feature type="coiled-coil region" evidence="1">
    <location>
        <begin position="261"/>
        <end position="343"/>
    </location>
</feature>
<dbReference type="PANTHER" id="PTHR31935:SF1">
    <property type="entry name" value="COILED-COIL DOMAIN-CONTAINING PROTEIN 13"/>
    <property type="match status" value="1"/>
</dbReference>
<proteinExistence type="predicted"/>
<dbReference type="Proteomes" id="UP000243217">
    <property type="component" value="Unassembled WGS sequence"/>
</dbReference>
<feature type="region of interest" description="Disordered" evidence="2">
    <location>
        <begin position="382"/>
        <end position="417"/>
    </location>
</feature>
<evidence type="ECO:0000313" key="3">
    <source>
        <dbReference type="EMBL" id="OQR99547.1"/>
    </source>
</evidence>
<feature type="compositionally biased region" description="Acidic residues" evidence="2">
    <location>
        <begin position="34"/>
        <end position="43"/>
    </location>
</feature>
<dbReference type="PANTHER" id="PTHR31935">
    <property type="entry name" value="COILED-COIL DOMAIN-CONTAINING PROTEIN 13"/>
    <property type="match status" value="1"/>
</dbReference>
<feature type="coiled-coil region" evidence="1">
    <location>
        <begin position="555"/>
        <end position="582"/>
    </location>
</feature>
<organism evidence="3 4">
    <name type="scientific">Thraustotheca clavata</name>
    <dbReference type="NCBI Taxonomy" id="74557"/>
    <lineage>
        <taxon>Eukaryota</taxon>
        <taxon>Sar</taxon>
        <taxon>Stramenopiles</taxon>
        <taxon>Oomycota</taxon>
        <taxon>Saprolegniomycetes</taxon>
        <taxon>Saprolegniales</taxon>
        <taxon>Achlyaceae</taxon>
        <taxon>Thraustotheca</taxon>
    </lineage>
</organism>
<feature type="coiled-coil region" evidence="1">
    <location>
        <begin position="151"/>
        <end position="188"/>
    </location>
</feature>
<dbReference type="OrthoDB" id="10258312at2759"/>
<protein>
    <submittedName>
        <fullName evidence="3">Uncharacterized protein</fullName>
    </submittedName>
</protein>
<keyword evidence="4" id="KW-1185">Reference proteome</keyword>
<reference evidence="3 4" key="1">
    <citation type="journal article" date="2014" name="Genome Biol. Evol.">
        <title>The secreted proteins of Achlya hypogyna and Thraustotheca clavata identify the ancestral oomycete secretome and reveal gene acquisitions by horizontal gene transfer.</title>
        <authorList>
            <person name="Misner I."/>
            <person name="Blouin N."/>
            <person name="Leonard G."/>
            <person name="Richards T.A."/>
            <person name="Lane C.E."/>
        </authorList>
    </citation>
    <scope>NUCLEOTIDE SEQUENCE [LARGE SCALE GENOMIC DNA]</scope>
    <source>
        <strain evidence="3 4">ATCC 34112</strain>
    </source>
</reference>
<evidence type="ECO:0000256" key="1">
    <source>
        <dbReference type="SAM" id="Coils"/>
    </source>
</evidence>
<feature type="region of interest" description="Disordered" evidence="2">
    <location>
        <begin position="1"/>
        <end position="61"/>
    </location>
</feature>
<evidence type="ECO:0000313" key="4">
    <source>
        <dbReference type="Proteomes" id="UP000243217"/>
    </source>
</evidence>
<dbReference type="EMBL" id="JNBS01001797">
    <property type="protein sequence ID" value="OQR99547.1"/>
    <property type="molecule type" value="Genomic_DNA"/>
</dbReference>
<evidence type="ECO:0000256" key="2">
    <source>
        <dbReference type="SAM" id="MobiDB-lite"/>
    </source>
</evidence>
<feature type="coiled-coil region" evidence="1">
    <location>
        <begin position="76"/>
        <end position="103"/>
    </location>
</feature>
<keyword evidence="1" id="KW-0175">Coiled coil</keyword>
<accession>A0A1V9ZNI5</accession>
<gene>
    <name evidence="3" type="ORF">THRCLA_06467</name>
</gene>
<name>A0A1V9ZNI5_9STRA</name>
<feature type="coiled-coil region" evidence="1">
    <location>
        <begin position="450"/>
        <end position="477"/>
    </location>
</feature>
<dbReference type="AlphaFoldDB" id="A0A1V9ZNI5"/>
<dbReference type="InterPro" id="IPR038929">
    <property type="entry name" value="CCDC13"/>
</dbReference>
<sequence>MSIVVKRVSATMELGPTPPPRRHKEHHAPLALPEFDDSSDSENDAPAAQEQHENDENEDIQGSFQGEFKWDGVNEIQQLKQHNSELLASIKTQKQQIAELQLLLEAVEPLPGVDVEAFRDILQGSEVVDHDIRDVKIVHQAKKIRQVTLAYNKEKNRAAAVTTKMTELEKAVEVAQHAQLKAERALQKQLLNEPKKISTDEKEISASMAKKFEELKAKVDSQTFELKKTQRALLREVGDDVSLSEIIESNESGKRGRAQQIVMLKAKIKKLERAAADSSNNQETTKTKDVDQKAQEELLAAKQERQKQLDKLTAEFSNHKDMYEKLRKKYDATKARLQVFEKDASKNKLKINVLLDKSKNDDTLIDRLQRELEDVLANKKGPVTRARTADSKSPDAEELESLRSQCKDQKRQLSHQASMIESFQRDLEMAQHNDIKHVKAGLTKEQFANYQALAIEKERLVELVKSLQQQLQAKDNIPKVSSIPVLRHDNSQKHLSSPRSSESVELTKLKRALEAKDEEIATWKHAYETALAEKVTHSFGYHLKSSKATQHPHLIADLEEENAALKSECQKLQAMVKAARKREEAKS</sequence>
<comment type="caution">
    <text evidence="3">The sequence shown here is derived from an EMBL/GenBank/DDBJ whole genome shotgun (WGS) entry which is preliminary data.</text>
</comment>